<dbReference type="AlphaFoldDB" id="A0A0W0VRZ2"/>
<dbReference type="OrthoDB" id="5653462at2"/>
<evidence type="ECO:0000313" key="2">
    <source>
        <dbReference type="Proteomes" id="UP000054997"/>
    </source>
</evidence>
<name>A0A0W0VRZ2_9GAMM</name>
<keyword evidence="2" id="KW-1185">Reference proteome</keyword>
<accession>A0A0W0VRZ2</accession>
<protein>
    <submittedName>
        <fullName evidence="1">Uncharacterized protein</fullName>
    </submittedName>
</protein>
<reference evidence="1 2" key="1">
    <citation type="submission" date="2015-11" db="EMBL/GenBank/DDBJ databases">
        <title>Genomic analysis of 38 Legionella species identifies large and diverse effector repertoires.</title>
        <authorList>
            <person name="Burstein D."/>
            <person name="Amaro F."/>
            <person name="Zusman T."/>
            <person name="Lifshitz Z."/>
            <person name="Cohen O."/>
            <person name="Gilbert J.A."/>
            <person name="Pupko T."/>
            <person name="Shuman H.A."/>
            <person name="Segal G."/>
        </authorList>
    </citation>
    <scope>NUCLEOTIDE SEQUENCE [LARGE SCALE GENOMIC DNA]</scope>
    <source>
        <strain evidence="1 2">ATCC 49505</strain>
    </source>
</reference>
<comment type="caution">
    <text evidence="1">The sequence shown here is derived from an EMBL/GenBank/DDBJ whole genome shotgun (WGS) entry which is preliminary data.</text>
</comment>
<dbReference type="STRING" id="45068.Llon_0427"/>
<gene>
    <name evidence="1" type="ORF">Llon_0427</name>
</gene>
<dbReference type="RefSeq" id="WP_058528445.1">
    <property type="nucleotide sequence ID" value="NZ_CAAAHZ010000001.1"/>
</dbReference>
<dbReference type="PATRIC" id="fig|45068.5.peg.458"/>
<evidence type="ECO:0000313" key="1">
    <source>
        <dbReference type="EMBL" id="KTD22553.1"/>
    </source>
</evidence>
<dbReference type="Proteomes" id="UP000054997">
    <property type="component" value="Unassembled WGS sequence"/>
</dbReference>
<sequence>MIAEKSGYRPDNTDAPPEGFAYSLIQRFLNQPSEGIKQVVRACVDDSGAKASGANTDETDETNNYEGFIVSGQIAGSLHETLQGRNIVRSEEEKKETLAHLADEKEMIHEAIKESYENVQEFMKKALENLRRTNEHFYPFSTISKS</sequence>
<organism evidence="1 2">
    <name type="scientific">Legionella londiniensis</name>
    <dbReference type="NCBI Taxonomy" id="45068"/>
    <lineage>
        <taxon>Bacteria</taxon>
        <taxon>Pseudomonadati</taxon>
        <taxon>Pseudomonadota</taxon>
        <taxon>Gammaproteobacteria</taxon>
        <taxon>Legionellales</taxon>
        <taxon>Legionellaceae</taxon>
        <taxon>Legionella</taxon>
    </lineage>
</organism>
<proteinExistence type="predicted"/>
<dbReference type="EMBL" id="LNYK01000007">
    <property type="protein sequence ID" value="KTD22553.1"/>
    <property type="molecule type" value="Genomic_DNA"/>
</dbReference>